<dbReference type="InterPro" id="IPR042095">
    <property type="entry name" value="SUMF_sf"/>
</dbReference>
<gene>
    <name evidence="2" type="ORF">BWK73_49245</name>
</gene>
<dbReference type="Proteomes" id="UP000192491">
    <property type="component" value="Unassembled WGS sequence"/>
</dbReference>
<dbReference type="GO" id="GO:0120147">
    <property type="term" value="F:formylglycine-generating oxidase activity"/>
    <property type="evidence" value="ECO:0007669"/>
    <property type="project" value="TreeGrafter"/>
</dbReference>
<dbReference type="SUPFAM" id="SSF56436">
    <property type="entry name" value="C-type lectin-like"/>
    <property type="match status" value="1"/>
</dbReference>
<dbReference type="Pfam" id="PF03781">
    <property type="entry name" value="FGE-sulfatase"/>
    <property type="match status" value="1"/>
</dbReference>
<name>A0A1Y1Q998_9GAMM</name>
<sequence length="252" mass="27599">MLPNSLFVTGESKPIWAHDTGTDEFGRYADWGVAGVTQRMRWIEPGTFLMGSPPDERERGANELQHEVTLTRGFWLADTACTQALWQAVMGGNPSNFKGAELPVETVDWYKVQKFLRKLGEKVSGLKVRLPTEAEWEYACRAGMTTAFAFGESVTAQQVHVDGKQTVAVKSLPANPWGLYAMHGNVWEWCQDGYGEYPAVAVVDPVGDDGSDLRVLRGGSWVNGSEQARSAARGRSLAGNADYNIGLRIAAT</sequence>
<organism evidence="2 3">
    <name type="scientific">Thiothrix lacustris</name>
    <dbReference type="NCBI Taxonomy" id="525917"/>
    <lineage>
        <taxon>Bacteria</taxon>
        <taxon>Pseudomonadati</taxon>
        <taxon>Pseudomonadota</taxon>
        <taxon>Gammaproteobacteria</taxon>
        <taxon>Thiotrichales</taxon>
        <taxon>Thiotrichaceae</taxon>
        <taxon>Thiothrix</taxon>
    </lineage>
</organism>
<protein>
    <recommendedName>
        <fullName evidence="1">Sulfatase-modifying factor enzyme-like domain-containing protein</fullName>
    </recommendedName>
</protein>
<dbReference type="Gene3D" id="3.90.1580.10">
    <property type="entry name" value="paralog of FGE (formylglycine-generating enzyme)"/>
    <property type="match status" value="1"/>
</dbReference>
<proteinExistence type="predicted"/>
<evidence type="ECO:0000313" key="3">
    <source>
        <dbReference type="Proteomes" id="UP000192491"/>
    </source>
</evidence>
<dbReference type="InterPro" id="IPR005532">
    <property type="entry name" value="SUMF_dom"/>
</dbReference>
<dbReference type="InterPro" id="IPR051043">
    <property type="entry name" value="Sulfatase_Mod_Factor_Kinase"/>
</dbReference>
<evidence type="ECO:0000259" key="1">
    <source>
        <dbReference type="Pfam" id="PF03781"/>
    </source>
</evidence>
<dbReference type="EMBL" id="MTEJ01000670">
    <property type="protein sequence ID" value="OQX00162.1"/>
    <property type="molecule type" value="Genomic_DNA"/>
</dbReference>
<dbReference type="PANTHER" id="PTHR23150:SF19">
    <property type="entry name" value="FORMYLGLYCINE-GENERATING ENZYME"/>
    <property type="match status" value="1"/>
</dbReference>
<evidence type="ECO:0000313" key="2">
    <source>
        <dbReference type="EMBL" id="OQX00162.1"/>
    </source>
</evidence>
<dbReference type="PANTHER" id="PTHR23150">
    <property type="entry name" value="SULFATASE MODIFYING FACTOR 1, 2"/>
    <property type="match status" value="1"/>
</dbReference>
<comment type="caution">
    <text evidence="2">The sequence shown here is derived from an EMBL/GenBank/DDBJ whole genome shotgun (WGS) entry which is preliminary data.</text>
</comment>
<reference evidence="2 3" key="1">
    <citation type="submission" date="2017-01" db="EMBL/GenBank/DDBJ databases">
        <title>Novel large sulfur bacteria in the metagenomes of groundwater-fed chemosynthetic microbial mats in the Lake Huron basin.</title>
        <authorList>
            <person name="Sharrar A.M."/>
            <person name="Flood B.E."/>
            <person name="Bailey J.V."/>
            <person name="Jones D.S."/>
            <person name="Biddanda B."/>
            <person name="Ruberg S.A."/>
            <person name="Marcus D.N."/>
            <person name="Dick G.J."/>
        </authorList>
    </citation>
    <scope>NUCLEOTIDE SEQUENCE [LARGE SCALE GENOMIC DNA]</scope>
    <source>
        <strain evidence="2">A8</strain>
    </source>
</reference>
<dbReference type="AlphaFoldDB" id="A0A1Y1Q998"/>
<dbReference type="InterPro" id="IPR016187">
    <property type="entry name" value="CTDL_fold"/>
</dbReference>
<feature type="domain" description="Sulfatase-modifying factor enzyme-like" evidence="1">
    <location>
        <begin position="39"/>
        <end position="250"/>
    </location>
</feature>
<accession>A0A1Y1Q998</accession>